<dbReference type="Gene3D" id="2.60.40.1530">
    <property type="entry name" value="ntegrin, alpha v. Chain A, domain 4"/>
    <property type="match status" value="1"/>
</dbReference>
<keyword evidence="5" id="KW-0812">Transmembrane</keyword>
<evidence type="ECO:0000256" key="3">
    <source>
        <dbReference type="ARBA" id="ARBA00023136"/>
    </source>
</evidence>
<accession>A0AAW0PEM0</accession>
<dbReference type="PANTHER" id="PTHR23220">
    <property type="entry name" value="INTEGRIN ALPHA"/>
    <property type="match status" value="1"/>
</dbReference>
<dbReference type="GO" id="GO:0005178">
    <property type="term" value="F:integrin binding"/>
    <property type="evidence" value="ECO:0007669"/>
    <property type="project" value="TreeGrafter"/>
</dbReference>
<dbReference type="GO" id="GO:0098609">
    <property type="term" value="P:cell-cell adhesion"/>
    <property type="evidence" value="ECO:0007669"/>
    <property type="project" value="TreeGrafter"/>
</dbReference>
<keyword evidence="2" id="KW-0401">Integrin</keyword>
<keyword evidence="3 5" id="KW-0472">Membrane</keyword>
<evidence type="ECO:0000256" key="4">
    <source>
        <dbReference type="ARBA" id="ARBA00023180"/>
    </source>
</evidence>
<comment type="subcellular location">
    <subcellularLocation>
        <location evidence="1">Membrane</location>
        <topology evidence="1">Single-pass type I membrane protein</topology>
    </subcellularLocation>
</comment>
<dbReference type="GO" id="GO:0008305">
    <property type="term" value="C:integrin complex"/>
    <property type="evidence" value="ECO:0007669"/>
    <property type="project" value="TreeGrafter"/>
</dbReference>
<feature type="transmembrane region" description="Helical" evidence="5">
    <location>
        <begin position="402"/>
        <end position="426"/>
    </location>
</feature>
<evidence type="ECO:0000259" key="7">
    <source>
        <dbReference type="Pfam" id="PF20806"/>
    </source>
</evidence>
<dbReference type="Pfam" id="PF20805">
    <property type="entry name" value="Integrin_A_Ig_2"/>
    <property type="match status" value="1"/>
</dbReference>
<dbReference type="AlphaFoldDB" id="A0AAW0PEM0"/>
<dbReference type="Proteomes" id="UP001460270">
    <property type="component" value="Unassembled WGS sequence"/>
</dbReference>
<dbReference type="SUPFAM" id="SSF69179">
    <property type="entry name" value="Integrin domains"/>
    <property type="match status" value="2"/>
</dbReference>
<sequence>MLSHFSQEQKLTQRTEINFQKQCGADNRCSSNLQLTAQYVDDKEKPYPRQGDFQVFQYSSDIRLIWLHVDVTNIASAGKLAEDAHQAELNVTIPEALRYSGSDLRVQPEETLICDLGNPLKGNDKVSLTLRFETSGINLYTHKIISQLLLSTVSEQSDLFPVPIGLLVENTIRPSFSIVNPLVQTQFSGSVMGESAMVNSSNVGSLVEFTLNVNVGGQPLGDLATLAVEFEWPAEVSNGKWLLYLTKITVTTDSETQCSPPGDIVNPLNLTLSESPKKRTRRQVVVDDENNQPVIIEPQAAITLHTPKKESFLLDCSKGTARCWTFTCPLLNMTNSAKIYVRARLWNSTMLEDYINALRVEVRGHAYLKLITDKPTIRMDTQTAEFRVQIDPLEDVEIQYELPLWIIISAAVAGIVLLGIIILIMWKCGFFQRASRREMGFWLGFFKRAAYYRIMPKHRGVKIRQADRYQLNLGFQPEEPHKKHWITSWTEMQ</sequence>
<dbReference type="EMBL" id="JBBPFD010000007">
    <property type="protein sequence ID" value="KAK7919786.1"/>
    <property type="molecule type" value="Genomic_DNA"/>
</dbReference>
<name>A0AAW0PEM0_9GOBI</name>
<dbReference type="Gene3D" id="2.60.40.1510">
    <property type="entry name" value="ntegrin, alpha v. Chain A, domain 3"/>
    <property type="match status" value="1"/>
</dbReference>
<feature type="domain" description="Integrin alpha second immunoglobulin-like" evidence="6">
    <location>
        <begin position="23"/>
        <end position="157"/>
    </location>
</feature>
<dbReference type="Pfam" id="PF20806">
    <property type="entry name" value="Integrin_A_Ig_3"/>
    <property type="match status" value="1"/>
</dbReference>
<feature type="domain" description="Integrin alpha third immunoglobulin-like" evidence="7">
    <location>
        <begin position="175"/>
        <end position="392"/>
    </location>
</feature>
<evidence type="ECO:0008006" key="10">
    <source>
        <dbReference type="Google" id="ProtNLM"/>
    </source>
</evidence>
<dbReference type="PROSITE" id="PS00242">
    <property type="entry name" value="INTEGRIN_ALPHA"/>
    <property type="match status" value="1"/>
</dbReference>
<dbReference type="Gene3D" id="1.20.5.930">
    <property type="entry name" value="Bicelle-embedded integrin alpha(iib) transmembrane segment"/>
    <property type="match status" value="1"/>
</dbReference>
<reference evidence="9" key="1">
    <citation type="submission" date="2024-04" db="EMBL/GenBank/DDBJ databases">
        <title>Salinicola lusitanus LLJ914,a marine bacterium isolated from the Okinawa Trough.</title>
        <authorList>
            <person name="Li J."/>
        </authorList>
    </citation>
    <scope>NUCLEOTIDE SEQUENCE [LARGE SCALE GENOMIC DNA]</scope>
</reference>
<keyword evidence="5" id="KW-1133">Transmembrane helix</keyword>
<comment type="caution">
    <text evidence="8">The sequence shown here is derived from an EMBL/GenBank/DDBJ whole genome shotgun (WGS) entry which is preliminary data.</text>
</comment>
<dbReference type="GO" id="GO:0007160">
    <property type="term" value="P:cell-matrix adhesion"/>
    <property type="evidence" value="ECO:0007669"/>
    <property type="project" value="TreeGrafter"/>
</dbReference>
<dbReference type="GO" id="GO:0033627">
    <property type="term" value="P:cell adhesion mediated by integrin"/>
    <property type="evidence" value="ECO:0007669"/>
    <property type="project" value="TreeGrafter"/>
</dbReference>
<dbReference type="InterPro" id="IPR048285">
    <property type="entry name" value="Integrin_alpha_Ig-like_2"/>
</dbReference>
<dbReference type="GO" id="GO:0050900">
    <property type="term" value="P:leukocyte migration"/>
    <property type="evidence" value="ECO:0007669"/>
    <property type="project" value="TreeGrafter"/>
</dbReference>
<keyword evidence="4" id="KW-0325">Glycoprotein</keyword>
<evidence type="ECO:0000313" key="9">
    <source>
        <dbReference type="Proteomes" id="UP001460270"/>
    </source>
</evidence>
<dbReference type="GO" id="GO:0007229">
    <property type="term" value="P:integrin-mediated signaling pathway"/>
    <property type="evidence" value="ECO:0007669"/>
    <property type="project" value="UniProtKB-KW"/>
</dbReference>
<dbReference type="GO" id="GO:0009897">
    <property type="term" value="C:external side of plasma membrane"/>
    <property type="evidence" value="ECO:0007669"/>
    <property type="project" value="TreeGrafter"/>
</dbReference>
<evidence type="ECO:0000256" key="2">
    <source>
        <dbReference type="ARBA" id="ARBA00023037"/>
    </source>
</evidence>
<gene>
    <name evidence="8" type="ORF">WMY93_011070</name>
</gene>
<proteinExistence type="predicted"/>
<dbReference type="InterPro" id="IPR032695">
    <property type="entry name" value="Integrin_dom_sf"/>
</dbReference>
<organism evidence="8 9">
    <name type="scientific">Mugilogobius chulae</name>
    <name type="common">yellowstripe goby</name>
    <dbReference type="NCBI Taxonomy" id="88201"/>
    <lineage>
        <taxon>Eukaryota</taxon>
        <taxon>Metazoa</taxon>
        <taxon>Chordata</taxon>
        <taxon>Craniata</taxon>
        <taxon>Vertebrata</taxon>
        <taxon>Euteleostomi</taxon>
        <taxon>Actinopterygii</taxon>
        <taxon>Neopterygii</taxon>
        <taxon>Teleostei</taxon>
        <taxon>Neoteleostei</taxon>
        <taxon>Acanthomorphata</taxon>
        <taxon>Gobiaria</taxon>
        <taxon>Gobiiformes</taxon>
        <taxon>Gobioidei</taxon>
        <taxon>Gobiidae</taxon>
        <taxon>Gobionellinae</taxon>
        <taxon>Mugilogobius</taxon>
    </lineage>
</organism>
<evidence type="ECO:0000259" key="6">
    <source>
        <dbReference type="Pfam" id="PF20805"/>
    </source>
</evidence>
<evidence type="ECO:0000256" key="1">
    <source>
        <dbReference type="ARBA" id="ARBA00004479"/>
    </source>
</evidence>
<dbReference type="PANTHER" id="PTHR23220:SF89">
    <property type="entry name" value="INTEGRIN ALPHA-3"/>
    <property type="match status" value="1"/>
</dbReference>
<keyword evidence="9" id="KW-1185">Reference proteome</keyword>
<evidence type="ECO:0000313" key="8">
    <source>
        <dbReference type="EMBL" id="KAK7919786.1"/>
    </source>
</evidence>
<protein>
    <recommendedName>
        <fullName evidence="10">Integrin alpha-2 domain-containing protein</fullName>
    </recommendedName>
</protein>
<dbReference type="InterPro" id="IPR048286">
    <property type="entry name" value="Integrin_alpha_Ig-like_3"/>
</dbReference>
<evidence type="ECO:0000256" key="5">
    <source>
        <dbReference type="SAM" id="Phobius"/>
    </source>
</evidence>
<dbReference type="InterPro" id="IPR018184">
    <property type="entry name" value="Integrin_alpha_C_CS"/>
</dbReference>